<dbReference type="EMBL" id="JASBWT010000003">
    <property type="protein sequence ID" value="KAJ9106299.1"/>
    <property type="molecule type" value="Genomic_DNA"/>
</dbReference>
<protein>
    <submittedName>
        <fullName evidence="1">Uncharacterized protein</fullName>
    </submittedName>
</protein>
<reference evidence="1" key="1">
    <citation type="submission" date="2023-04" db="EMBL/GenBank/DDBJ databases">
        <title>Draft Genome sequencing of Naganishia species isolated from polar environments using Oxford Nanopore Technology.</title>
        <authorList>
            <person name="Leo P."/>
            <person name="Venkateswaran K."/>
        </authorList>
    </citation>
    <scope>NUCLEOTIDE SEQUENCE</scope>
    <source>
        <strain evidence="1">MNA-CCFEE 5423</strain>
    </source>
</reference>
<keyword evidence="2" id="KW-1185">Reference proteome</keyword>
<gene>
    <name evidence="1" type="ORF">QFC21_001444</name>
</gene>
<accession>A0ACC2W3H6</accession>
<name>A0ACC2W3H6_9TREE</name>
<comment type="caution">
    <text evidence="1">The sequence shown here is derived from an EMBL/GenBank/DDBJ whole genome shotgun (WGS) entry which is preliminary data.</text>
</comment>
<evidence type="ECO:0000313" key="1">
    <source>
        <dbReference type="EMBL" id="KAJ9106299.1"/>
    </source>
</evidence>
<sequence>MSTQSLPTRQLGKDGPQVTAIGFGLMGLSTFYGKVGSDEERFKILDRAYELGERFWDSADMYGDSEDLVGKWFARTGKRDEIFLATKFANVTRDGQWAVDSSPEYCKEACAKSLKRLGIDCIDLYYCHRIDQTTPIEHTMKAMVELKNEGKIKYIGLSEVSEACLRRAYKIHPVHAVQMEYSPFSLEVEQFGLLKACRELGVAMVAYSPLSRGILTGQIKSPEDFDADDFRRYSPRFSKEASDAYTPNFGKNLEAVDAMKAFADRKGCTVGQLSLAWLLAQGPEVIPIPGTKKIQYLEENLGALKVDLSDEEEREIRQVLEKTTVAGDRYPSAWLSGLFADSAPL</sequence>
<proteinExistence type="predicted"/>
<organism evidence="1 2">
    <name type="scientific">Naganishia friedmannii</name>
    <dbReference type="NCBI Taxonomy" id="89922"/>
    <lineage>
        <taxon>Eukaryota</taxon>
        <taxon>Fungi</taxon>
        <taxon>Dikarya</taxon>
        <taxon>Basidiomycota</taxon>
        <taxon>Agaricomycotina</taxon>
        <taxon>Tremellomycetes</taxon>
        <taxon>Filobasidiales</taxon>
        <taxon>Filobasidiaceae</taxon>
        <taxon>Naganishia</taxon>
    </lineage>
</organism>
<evidence type="ECO:0000313" key="2">
    <source>
        <dbReference type="Proteomes" id="UP001227268"/>
    </source>
</evidence>
<dbReference type="Proteomes" id="UP001227268">
    <property type="component" value="Unassembled WGS sequence"/>
</dbReference>